<dbReference type="Pfam" id="PF00700">
    <property type="entry name" value="Flagellin_C"/>
    <property type="match status" value="1"/>
</dbReference>
<evidence type="ECO:0000256" key="2">
    <source>
        <dbReference type="ARBA" id="ARBA00023143"/>
    </source>
</evidence>
<name>A0A917Q7D4_9HYPH</name>
<dbReference type="PANTHER" id="PTHR42792">
    <property type="entry name" value="FLAGELLIN"/>
    <property type="match status" value="1"/>
</dbReference>
<protein>
    <recommendedName>
        <fullName evidence="3">Flagellin</fullName>
    </recommendedName>
</protein>
<dbReference type="RefSeq" id="WP_188912271.1">
    <property type="nucleotide sequence ID" value="NZ_BMMF01000005.1"/>
</dbReference>
<reference evidence="6 7" key="1">
    <citation type="journal article" date="2014" name="Int. J. Syst. Evol. Microbiol.">
        <title>Complete genome sequence of Corynebacterium casei LMG S-19264T (=DSM 44701T), isolated from a smear-ripened cheese.</title>
        <authorList>
            <consortium name="US DOE Joint Genome Institute (JGI-PGF)"/>
            <person name="Walter F."/>
            <person name="Albersmeier A."/>
            <person name="Kalinowski J."/>
            <person name="Ruckert C."/>
        </authorList>
    </citation>
    <scope>NUCLEOTIDE SEQUENCE [LARGE SCALE GENOMIC DNA]</scope>
    <source>
        <strain evidence="6 7">CGMCC 1.9161</strain>
    </source>
</reference>
<dbReference type="GO" id="GO:0009288">
    <property type="term" value="C:bacterial-type flagellum"/>
    <property type="evidence" value="ECO:0007669"/>
    <property type="project" value="UniProtKB-SubCell"/>
</dbReference>
<accession>A0A917Q7D4</accession>
<dbReference type="GO" id="GO:0005198">
    <property type="term" value="F:structural molecule activity"/>
    <property type="evidence" value="ECO:0007669"/>
    <property type="project" value="UniProtKB-UniRule"/>
</dbReference>
<dbReference type="NCBIfam" id="NF004669">
    <property type="entry name" value="PRK06008.1"/>
    <property type="match status" value="1"/>
</dbReference>
<dbReference type="InterPro" id="IPR001029">
    <property type="entry name" value="Flagellin_N"/>
</dbReference>
<evidence type="ECO:0000313" key="7">
    <source>
        <dbReference type="Proteomes" id="UP000600449"/>
    </source>
</evidence>
<keyword evidence="6" id="KW-0969">Cilium</keyword>
<dbReference type="SUPFAM" id="SSF64518">
    <property type="entry name" value="Phase 1 flagellin"/>
    <property type="match status" value="1"/>
</dbReference>
<comment type="function">
    <text evidence="3">Flagellin is the subunit protein which polymerizes to form the filaments of bacterial flagella.</text>
</comment>
<evidence type="ECO:0000256" key="3">
    <source>
        <dbReference type="RuleBase" id="RU362073"/>
    </source>
</evidence>
<keyword evidence="7" id="KW-1185">Reference proteome</keyword>
<dbReference type="InterPro" id="IPR046358">
    <property type="entry name" value="Flagellin_C"/>
</dbReference>
<dbReference type="Pfam" id="PF00669">
    <property type="entry name" value="Flagellin_N"/>
    <property type="match status" value="1"/>
</dbReference>
<evidence type="ECO:0000259" key="4">
    <source>
        <dbReference type="Pfam" id="PF00669"/>
    </source>
</evidence>
<proteinExistence type="inferred from homology"/>
<keyword evidence="3" id="KW-0964">Secreted</keyword>
<organism evidence="6 7">
    <name type="scientific">Salinarimonas ramus</name>
    <dbReference type="NCBI Taxonomy" id="690164"/>
    <lineage>
        <taxon>Bacteria</taxon>
        <taxon>Pseudomonadati</taxon>
        <taxon>Pseudomonadota</taxon>
        <taxon>Alphaproteobacteria</taxon>
        <taxon>Hyphomicrobiales</taxon>
        <taxon>Salinarimonadaceae</taxon>
        <taxon>Salinarimonas</taxon>
    </lineage>
</organism>
<comment type="subcellular location">
    <subcellularLocation>
        <location evidence="3">Secreted</location>
    </subcellularLocation>
    <subcellularLocation>
        <location evidence="3">Bacterial flagellum</location>
    </subcellularLocation>
</comment>
<evidence type="ECO:0000313" key="6">
    <source>
        <dbReference type="EMBL" id="GGK33138.1"/>
    </source>
</evidence>
<comment type="caution">
    <text evidence="6">The sequence shown here is derived from an EMBL/GenBank/DDBJ whole genome shotgun (WGS) entry which is preliminary data.</text>
</comment>
<evidence type="ECO:0000259" key="5">
    <source>
        <dbReference type="Pfam" id="PF00700"/>
    </source>
</evidence>
<dbReference type="Gene3D" id="1.20.1330.10">
    <property type="entry name" value="f41 fragment of flagellin, N-terminal domain"/>
    <property type="match status" value="1"/>
</dbReference>
<dbReference type="AlphaFoldDB" id="A0A917Q7D4"/>
<dbReference type="Proteomes" id="UP000600449">
    <property type="component" value="Unassembled WGS sequence"/>
</dbReference>
<dbReference type="EMBL" id="BMMF01000005">
    <property type="protein sequence ID" value="GGK33138.1"/>
    <property type="molecule type" value="Genomic_DNA"/>
</dbReference>
<dbReference type="InterPro" id="IPR001492">
    <property type="entry name" value="Flagellin"/>
</dbReference>
<keyword evidence="2 3" id="KW-0975">Bacterial flagellum</keyword>
<feature type="domain" description="Flagellin C-terminal" evidence="5">
    <location>
        <begin position="267"/>
        <end position="349"/>
    </location>
</feature>
<evidence type="ECO:0000256" key="1">
    <source>
        <dbReference type="ARBA" id="ARBA00005709"/>
    </source>
</evidence>
<feature type="domain" description="Flagellin N-terminal" evidence="4">
    <location>
        <begin position="6"/>
        <end position="140"/>
    </location>
</feature>
<dbReference type="PANTHER" id="PTHR42792:SF1">
    <property type="entry name" value="FLAGELLAR HOOK-ASSOCIATED PROTEIN 3"/>
    <property type="match status" value="1"/>
</dbReference>
<dbReference type="GO" id="GO:0005576">
    <property type="term" value="C:extracellular region"/>
    <property type="evidence" value="ECO:0007669"/>
    <property type="project" value="UniProtKB-SubCell"/>
</dbReference>
<gene>
    <name evidence="6" type="primary">flgL</name>
    <name evidence="6" type="ORF">GCM10011322_19840</name>
</gene>
<comment type="similarity">
    <text evidence="1 3">Belongs to the bacterial flagellin family.</text>
</comment>
<sequence>MKTSFVSTLGVSTATRLSLVKSQAELARASHELSSGRHADVGLTLGARTGTSVELRQELARIGTIIDTNGLVGARLDTMQAALSNVQGTAEDLLGVLIAVKEGSEAAEVVAPQAALNLKSLVGTMNANLNGQYLFAGINTDVPPMEEYFGPPPSAAKTEIDARFVTAFGHLPDDPLAATITPAAMAAFIDTQIAPLFADPGWGTYWSSASNENLSSRISGTETIETSANANEQPFRDLTMAYMMLSALGGETLSQGAYREIVDRAIGLVGGAMQDVTTVQARLGVAQNRVGDASDRMAIQRDILTRQVTDLENVDPFEAATRVNALMSQVEVSYSLTARIREMSLLRYL</sequence>
<keyword evidence="6" id="KW-0282">Flagellum</keyword>
<keyword evidence="6" id="KW-0966">Cell projection</keyword>